<dbReference type="PANTHER" id="PTHR43620:SF7">
    <property type="entry name" value="GLYCEROPHOSPHODIESTER PHOSPHODIESTERASE GDPD5-RELATED"/>
    <property type="match status" value="1"/>
</dbReference>
<keyword evidence="4" id="KW-0319">Glycerol metabolism</keyword>
<dbReference type="NCBIfam" id="NF008354">
    <property type="entry name" value="PRK11143.1"/>
    <property type="match status" value="1"/>
</dbReference>
<gene>
    <name evidence="8" type="primary">glpQ</name>
    <name evidence="8" type="ORF">F7018_07525</name>
</gene>
<evidence type="ECO:0000256" key="6">
    <source>
        <dbReference type="ARBA" id="ARBA00047512"/>
    </source>
</evidence>
<evidence type="ECO:0000313" key="9">
    <source>
        <dbReference type="Proteomes" id="UP000467305"/>
    </source>
</evidence>
<dbReference type="Gene3D" id="3.20.20.190">
    <property type="entry name" value="Phosphatidylinositol (PI) phosphodiesterase"/>
    <property type="match status" value="1"/>
</dbReference>
<keyword evidence="5 8" id="KW-0378">Hydrolase</keyword>
<evidence type="ECO:0000256" key="3">
    <source>
        <dbReference type="ARBA" id="ARBA00022729"/>
    </source>
</evidence>
<dbReference type="InterPro" id="IPR017946">
    <property type="entry name" value="PLC-like_Pdiesterase_TIM-brl"/>
</dbReference>
<dbReference type="GO" id="GO:0008889">
    <property type="term" value="F:glycerophosphodiester phosphodiesterase activity"/>
    <property type="evidence" value="ECO:0007669"/>
    <property type="project" value="UniProtKB-EC"/>
</dbReference>
<dbReference type="PROSITE" id="PS51257">
    <property type="entry name" value="PROKAR_LIPOPROTEIN"/>
    <property type="match status" value="1"/>
</dbReference>
<dbReference type="OrthoDB" id="384721at2"/>
<dbReference type="GO" id="GO:0006071">
    <property type="term" value="P:glycerol metabolic process"/>
    <property type="evidence" value="ECO:0007669"/>
    <property type="project" value="UniProtKB-KW"/>
</dbReference>
<dbReference type="CDD" id="cd08600">
    <property type="entry name" value="GDPD_EcGlpQ_like"/>
    <property type="match status" value="1"/>
</dbReference>
<dbReference type="Proteomes" id="UP000467305">
    <property type="component" value="Unassembled WGS sequence"/>
</dbReference>
<feature type="domain" description="GP-PDE" evidence="7">
    <location>
        <begin position="31"/>
        <end position="325"/>
    </location>
</feature>
<reference evidence="8 9" key="1">
    <citation type="submission" date="2019-09" db="EMBL/GenBank/DDBJ databases">
        <authorList>
            <person name="Cao W.R."/>
        </authorList>
    </citation>
    <scope>NUCLEOTIDE SEQUENCE [LARGE SCALE GENOMIC DNA]</scope>
    <source>
        <strain evidence="9">a4</strain>
    </source>
</reference>
<dbReference type="FunFam" id="3.20.20.190:FF:000009">
    <property type="entry name" value="Glycerophosphodiester phosphodiesterase, periplasmic"/>
    <property type="match status" value="1"/>
</dbReference>
<evidence type="ECO:0000256" key="1">
    <source>
        <dbReference type="ARBA" id="ARBA00007277"/>
    </source>
</evidence>
<name>A0A7J5APJ9_9FLAO</name>
<evidence type="ECO:0000256" key="4">
    <source>
        <dbReference type="ARBA" id="ARBA00022798"/>
    </source>
</evidence>
<dbReference type="AlphaFoldDB" id="A0A7J5APJ9"/>
<comment type="caution">
    <text evidence="8">The sequence shown here is derived from an EMBL/GenBank/DDBJ whole genome shotgun (WGS) entry which is preliminary data.</text>
</comment>
<sequence>MLFDKSKIYILVLLVFFSCGKSTKDKEKMNKIVVAHRGASGYLPEHTMEAKAMAYAMNPDYIEQDLVLSKDNVPIVIHDVYLDDVTNVAQLFPDRKREDGRYYVIDFTFDELQQLKVTERFDPKTGKQYYPQRFPKGKGNFKLHSLQEEIELIQGLNYSTGKNIGIYPEIKNPEFHHKNGKDIAKIVLEILSNYGYTTKEDKCIFQCFDAKELERVRKELKSELFLVQLIEFPEETKELKHFASYADGLGPWYTQILDEKVNDKWKFTSLVAEAHELGLKVHPYTFRADQLKEFSSFDEMMQVLLFEANVDGGFTDFPDKMVSFLNK</sequence>
<dbReference type="RefSeq" id="WP_150899427.1">
    <property type="nucleotide sequence ID" value="NZ_WAAU01000011.1"/>
</dbReference>
<comment type="catalytic activity">
    <reaction evidence="6">
        <text>a sn-glycero-3-phosphodiester + H2O = an alcohol + sn-glycerol 3-phosphate + H(+)</text>
        <dbReference type="Rhea" id="RHEA:12969"/>
        <dbReference type="ChEBI" id="CHEBI:15377"/>
        <dbReference type="ChEBI" id="CHEBI:15378"/>
        <dbReference type="ChEBI" id="CHEBI:30879"/>
        <dbReference type="ChEBI" id="CHEBI:57597"/>
        <dbReference type="ChEBI" id="CHEBI:83408"/>
        <dbReference type="EC" id="3.1.4.46"/>
    </reaction>
</comment>
<organism evidence="8 9">
    <name type="scientific">Tenacibaculum aiptasiae</name>
    <dbReference type="NCBI Taxonomy" id="426481"/>
    <lineage>
        <taxon>Bacteria</taxon>
        <taxon>Pseudomonadati</taxon>
        <taxon>Bacteroidota</taxon>
        <taxon>Flavobacteriia</taxon>
        <taxon>Flavobacteriales</taxon>
        <taxon>Flavobacteriaceae</taxon>
        <taxon>Tenacibaculum</taxon>
    </lineage>
</organism>
<protein>
    <recommendedName>
        <fullName evidence="2">glycerophosphodiester phosphodiesterase</fullName>
        <ecNumber evidence="2">3.1.4.46</ecNumber>
    </recommendedName>
</protein>
<dbReference type="SUPFAM" id="SSF51695">
    <property type="entry name" value="PLC-like phosphodiesterases"/>
    <property type="match status" value="1"/>
</dbReference>
<evidence type="ECO:0000259" key="7">
    <source>
        <dbReference type="PROSITE" id="PS51704"/>
    </source>
</evidence>
<dbReference type="PROSITE" id="PS51704">
    <property type="entry name" value="GP_PDE"/>
    <property type="match status" value="1"/>
</dbReference>
<dbReference type="EMBL" id="WAAU01000011">
    <property type="protein sequence ID" value="KAB1158946.1"/>
    <property type="molecule type" value="Genomic_DNA"/>
</dbReference>
<comment type="similarity">
    <text evidence="1">Belongs to the glycerophosphoryl diester phosphodiesterase family.</text>
</comment>
<dbReference type="EC" id="3.1.4.46" evidence="2"/>
<evidence type="ECO:0000313" key="8">
    <source>
        <dbReference type="EMBL" id="KAB1158946.1"/>
    </source>
</evidence>
<keyword evidence="3" id="KW-0732">Signal</keyword>
<dbReference type="PANTHER" id="PTHR43620">
    <property type="entry name" value="GLYCEROPHOSPHORYL DIESTER PHOSPHODIESTERASE"/>
    <property type="match status" value="1"/>
</dbReference>
<dbReference type="GO" id="GO:0006629">
    <property type="term" value="P:lipid metabolic process"/>
    <property type="evidence" value="ECO:0007669"/>
    <property type="project" value="InterPro"/>
</dbReference>
<dbReference type="GO" id="GO:0042597">
    <property type="term" value="C:periplasmic space"/>
    <property type="evidence" value="ECO:0007669"/>
    <property type="project" value="TreeGrafter"/>
</dbReference>
<dbReference type="Pfam" id="PF03009">
    <property type="entry name" value="GDPD"/>
    <property type="match status" value="1"/>
</dbReference>
<evidence type="ECO:0000256" key="5">
    <source>
        <dbReference type="ARBA" id="ARBA00022801"/>
    </source>
</evidence>
<dbReference type="InterPro" id="IPR030395">
    <property type="entry name" value="GP_PDE_dom"/>
</dbReference>
<evidence type="ECO:0000256" key="2">
    <source>
        <dbReference type="ARBA" id="ARBA00012247"/>
    </source>
</evidence>
<keyword evidence="9" id="KW-1185">Reference proteome</keyword>
<accession>A0A7J5APJ9</accession>
<proteinExistence type="inferred from homology"/>